<evidence type="ECO:0000313" key="3">
    <source>
        <dbReference type="EMBL" id="KOS39903.1"/>
    </source>
</evidence>
<dbReference type="PROSITE" id="PS01159">
    <property type="entry name" value="WW_DOMAIN_1"/>
    <property type="match status" value="1"/>
</dbReference>
<comment type="caution">
    <text evidence="3">The sequence shown here is derived from an EMBL/GenBank/DDBJ whole genome shotgun (WGS) entry which is preliminary data.</text>
</comment>
<reference evidence="3 4" key="1">
    <citation type="submission" date="2015-08" db="EMBL/GenBank/DDBJ databases">
        <title>Genome sequencing of Penicillium nordicum.</title>
        <authorList>
            <person name="Nguyen H.D."/>
            <person name="Seifert K.A."/>
        </authorList>
    </citation>
    <scope>NUCLEOTIDE SEQUENCE [LARGE SCALE GENOMIC DNA]</scope>
    <source>
        <strain evidence="3 4">DAOMC 185683</strain>
    </source>
</reference>
<accession>A0A0N0RY43</accession>
<dbReference type="OrthoDB" id="2367685at2759"/>
<feature type="region of interest" description="Disordered" evidence="1">
    <location>
        <begin position="1"/>
        <end position="82"/>
    </location>
</feature>
<dbReference type="PROSITE" id="PS50020">
    <property type="entry name" value="WW_DOMAIN_2"/>
    <property type="match status" value="1"/>
</dbReference>
<feature type="region of interest" description="Disordered" evidence="1">
    <location>
        <begin position="186"/>
        <end position="221"/>
    </location>
</feature>
<name>A0A0N0RY43_9EURO</name>
<feature type="compositionally biased region" description="Polar residues" evidence="1">
    <location>
        <begin position="97"/>
        <end position="118"/>
    </location>
</feature>
<dbReference type="STRING" id="229535.A0A0N0RY43"/>
<dbReference type="SUPFAM" id="SSF51045">
    <property type="entry name" value="WW domain"/>
    <property type="match status" value="1"/>
</dbReference>
<keyword evidence="4" id="KW-1185">Reference proteome</keyword>
<feature type="compositionally biased region" description="Pro residues" evidence="1">
    <location>
        <begin position="21"/>
        <end position="38"/>
    </location>
</feature>
<feature type="domain" description="WW" evidence="2">
    <location>
        <begin position="73"/>
        <end position="107"/>
    </location>
</feature>
<dbReference type="InterPro" id="IPR036020">
    <property type="entry name" value="WW_dom_sf"/>
</dbReference>
<feature type="compositionally biased region" description="Basic and acidic residues" evidence="1">
    <location>
        <begin position="192"/>
        <end position="221"/>
    </location>
</feature>
<feature type="compositionally biased region" description="Pro residues" evidence="1">
    <location>
        <begin position="64"/>
        <end position="76"/>
    </location>
</feature>
<dbReference type="InterPro" id="IPR001202">
    <property type="entry name" value="WW_dom"/>
</dbReference>
<dbReference type="EMBL" id="LHQQ01000184">
    <property type="protein sequence ID" value="KOS39903.1"/>
    <property type="molecule type" value="Genomic_DNA"/>
</dbReference>
<feature type="region of interest" description="Disordered" evidence="1">
    <location>
        <begin position="94"/>
        <end position="164"/>
    </location>
</feature>
<dbReference type="SMART" id="SM00456">
    <property type="entry name" value="WW"/>
    <property type="match status" value="1"/>
</dbReference>
<sequence length="221" mass="23953">MSYAPPYGDPYARPPSDRPPYDPYGRPPADPYARPPPQDGYDRPPYDGGRPAYDRGPYSAPAPLARPPPGPPPPLPQGWVQEWEPTARHAFYVEQATGRSQWETPYQQPGYSGYNDGSRSVPPPEPQGGYYAPPQGPPPVPYDTRGPSQDYYQQPEPEKKSSNAGKYLAAGAAGLAVGGIGGALIANELGDDSDKSDLEEAYEQGRHDEEEAQSDHSDGGW</sequence>
<organism evidence="3 4">
    <name type="scientific">Penicillium nordicum</name>
    <dbReference type="NCBI Taxonomy" id="229535"/>
    <lineage>
        <taxon>Eukaryota</taxon>
        <taxon>Fungi</taxon>
        <taxon>Dikarya</taxon>
        <taxon>Ascomycota</taxon>
        <taxon>Pezizomycotina</taxon>
        <taxon>Eurotiomycetes</taxon>
        <taxon>Eurotiomycetidae</taxon>
        <taxon>Eurotiales</taxon>
        <taxon>Aspergillaceae</taxon>
        <taxon>Penicillium</taxon>
    </lineage>
</organism>
<dbReference type="AlphaFoldDB" id="A0A0N0RY43"/>
<dbReference type="Proteomes" id="UP000037696">
    <property type="component" value="Unassembled WGS sequence"/>
</dbReference>
<evidence type="ECO:0000313" key="4">
    <source>
        <dbReference type="Proteomes" id="UP000037696"/>
    </source>
</evidence>
<proteinExistence type="predicted"/>
<evidence type="ECO:0000256" key="1">
    <source>
        <dbReference type="SAM" id="MobiDB-lite"/>
    </source>
</evidence>
<dbReference type="Gene3D" id="2.20.70.10">
    <property type="match status" value="1"/>
</dbReference>
<evidence type="ECO:0000259" key="2">
    <source>
        <dbReference type="PROSITE" id="PS50020"/>
    </source>
</evidence>
<gene>
    <name evidence="3" type="ORF">ACN38_g9259</name>
</gene>
<protein>
    <recommendedName>
        <fullName evidence="2">WW domain-containing protein</fullName>
    </recommendedName>
</protein>